<dbReference type="AlphaFoldDB" id="A0A1Q6DU19"/>
<dbReference type="InterPro" id="IPR006015">
    <property type="entry name" value="Universal_stress_UspA"/>
</dbReference>
<sequence length="145" mass="16139">MLEKIDSILFPTDGSEAAKKASESCFNFVKNVDAELHVIYVIEGLYPSKIGESTGRKLKKIHKEEGQKEINELKEKAKERDIKCESAILEGIPDIQITNYAQEKDVDLILMSTHGRGGAKRLLLGSVTEKVVRTSDKPVLTIRPS</sequence>
<gene>
    <name evidence="3" type="ORF">BTN85_0312</name>
</gene>
<protein>
    <submittedName>
        <fullName evidence="3">Nucleotide-binding protein UspA family</fullName>
    </submittedName>
</protein>
<organism evidence="3 4">
    <name type="scientific">Methanohalarchaeum thermophilum</name>
    <dbReference type="NCBI Taxonomy" id="1903181"/>
    <lineage>
        <taxon>Archaea</taxon>
        <taxon>Methanobacteriati</taxon>
        <taxon>Methanobacteriota</taxon>
        <taxon>Methanonatronarchaeia</taxon>
        <taxon>Methanonatronarchaeales</taxon>
        <taxon>Methanonatronarchaeaceae</taxon>
        <taxon>Candidatus Methanohalarchaeum</taxon>
    </lineage>
</organism>
<dbReference type="InterPro" id="IPR014729">
    <property type="entry name" value="Rossmann-like_a/b/a_fold"/>
</dbReference>
<comment type="caution">
    <text evidence="3">The sequence shown here is derived from an EMBL/GenBank/DDBJ whole genome shotgun (WGS) entry which is preliminary data.</text>
</comment>
<dbReference type="EMBL" id="MSDW01000001">
    <property type="protein sequence ID" value="OKY77837.1"/>
    <property type="molecule type" value="Genomic_DNA"/>
</dbReference>
<reference evidence="3" key="1">
    <citation type="submission" date="2016-12" db="EMBL/GenBank/DDBJ databases">
        <title>Discovery of methanogenic haloarchaea.</title>
        <authorList>
            <person name="Sorokin D.Y."/>
            <person name="Makarova K.S."/>
            <person name="Abbas B."/>
            <person name="Ferrer M."/>
            <person name="Golyshin P.N."/>
        </authorList>
    </citation>
    <scope>NUCLEOTIDE SEQUENCE [LARGE SCALE GENOMIC DNA]</scope>
    <source>
        <strain evidence="3">HMET1</strain>
    </source>
</reference>
<dbReference type="Proteomes" id="UP000185744">
    <property type="component" value="Unassembled WGS sequence"/>
</dbReference>
<dbReference type="PANTHER" id="PTHR46268">
    <property type="entry name" value="STRESS RESPONSE PROTEIN NHAX"/>
    <property type="match status" value="1"/>
</dbReference>
<evidence type="ECO:0000256" key="1">
    <source>
        <dbReference type="ARBA" id="ARBA00008791"/>
    </source>
</evidence>
<evidence type="ECO:0000313" key="4">
    <source>
        <dbReference type="Proteomes" id="UP000185744"/>
    </source>
</evidence>
<evidence type="ECO:0000259" key="2">
    <source>
        <dbReference type="Pfam" id="PF00582"/>
    </source>
</evidence>
<dbReference type="CDD" id="cd00293">
    <property type="entry name" value="USP-like"/>
    <property type="match status" value="1"/>
</dbReference>
<dbReference type="STRING" id="1903181.BTN85_0312"/>
<dbReference type="Pfam" id="PF00582">
    <property type="entry name" value="Usp"/>
    <property type="match status" value="1"/>
</dbReference>
<accession>A0A1Q6DU19</accession>
<dbReference type="PRINTS" id="PR01438">
    <property type="entry name" value="UNVRSLSTRESS"/>
</dbReference>
<comment type="similarity">
    <text evidence="1">Belongs to the universal stress protein A family.</text>
</comment>
<dbReference type="Gene3D" id="3.40.50.620">
    <property type="entry name" value="HUPs"/>
    <property type="match status" value="1"/>
</dbReference>
<dbReference type="InterPro" id="IPR006016">
    <property type="entry name" value="UspA"/>
</dbReference>
<feature type="domain" description="UspA" evidence="2">
    <location>
        <begin position="6"/>
        <end position="143"/>
    </location>
</feature>
<keyword evidence="4" id="KW-1185">Reference proteome</keyword>
<evidence type="ECO:0000313" key="3">
    <source>
        <dbReference type="EMBL" id="OKY77837.1"/>
    </source>
</evidence>
<dbReference type="PANTHER" id="PTHR46268:SF6">
    <property type="entry name" value="UNIVERSAL STRESS PROTEIN UP12"/>
    <property type="match status" value="1"/>
</dbReference>
<proteinExistence type="inferred from homology"/>
<name>A0A1Q6DU19_METT1</name>
<dbReference type="InParanoid" id="A0A1Q6DU19"/>
<dbReference type="SUPFAM" id="SSF52402">
    <property type="entry name" value="Adenine nucleotide alpha hydrolases-like"/>
    <property type="match status" value="1"/>
</dbReference>